<dbReference type="GO" id="GO:0005886">
    <property type="term" value="C:plasma membrane"/>
    <property type="evidence" value="ECO:0007669"/>
    <property type="project" value="UniProtKB-SubCell"/>
</dbReference>
<dbReference type="EMBL" id="JAAZNV010000006">
    <property type="protein sequence ID" value="NMB91339.1"/>
    <property type="molecule type" value="Genomic_DNA"/>
</dbReference>
<gene>
    <name evidence="10" type="ORF">GYA37_00655</name>
</gene>
<feature type="transmembrane region" description="Helical" evidence="7">
    <location>
        <begin position="21"/>
        <end position="42"/>
    </location>
</feature>
<dbReference type="PANTHER" id="PTHR30572:SF4">
    <property type="entry name" value="ABC TRANSPORTER PERMEASE YTRF"/>
    <property type="match status" value="1"/>
</dbReference>
<evidence type="ECO:0000313" key="10">
    <source>
        <dbReference type="EMBL" id="NMB91339.1"/>
    </source>
</evidence>
<reference evidence="10 11" key="1">
    <citation type="journal article" date="2020" name="Biotechnol. Biofuels">
        <title>New insights from the biogas microbiome by comprehensive genome-resolved metagenomics of nearly 1600 species originating from multiple anaerobic digesters.</title>
        <authorList>
            <person name="Campanaro S."/>
            <person name="Treu L."/>
            <person name="Rodriguez-R L.M."/>
            <person name="Kovalovszki A."/>
            <person name="Ziels R.M."/>
            <person name="Maus I."/>
            <person name="Zhu X."/>
            <person name="Kougias P.G."/>
            <person name="Basile A."/>
            <person name="Luo G."/>
            <person name="Schluter A."/>
            <person name="Konstantinidis K.T."/>
            <person name="Angelidaki I."/>
        </authorList>
    </citation>
    <scope>NUCLEOTIDE SEQUENCE [LARGE SCALE GENOMIC DNA]</scope>
    <source>
        <strain evidence="10">AS27yjCOA_202</strain>
    </source>
</reference>
<feature type="transmembrane region" description="Helical" evidence="7">
    <location>
        <begin position="370"/>
        <end position="390"/>
    </location>
</feature>
<dbReference type="AlphaFoldDB" id="A0A7X9E6F8"/>
<feature type="domain" description="MacB-like periplasmic core" evidence="9">
    <location>
        <begin position="21"/>
        <end position="244"/>
    </location>
</feature>
<evidence type="ECO:0000256" key="1">
    <source>
        <dbReference type="ARBA" id="ARBA00004651"/>
    </source>
</evidence>
<organism evidence="10 11">
    <name type="scientific">candidate division WWE3 bacterium</name>
    <dbReference type="NCBI Taxonomy" id="2053526"/>
    <lineage>
        <taxon>Bacteria</taxon>
        <taxon>Katanobacteria</taxon>
    </lineage>
</organism>
<dbReference type="Pfam" id="PF02687">
    <property type="entry name" value="FtsX"/>
    <property type="match status" value="1"/>
</dbReference>
<dbReference type="InterPro" id="IPR025857">
    <property type="entry name" value="MacB_PCD"/>
</dbReference>
<evidence type="ECO:0000256" key="7">
    <source>
        <dbReference type="SAM" id="Phobius"/>
    </source>
</evidence>
<evidence type="ECO:0000313" key="11">
    <source>
        <dbReference type="Proteomes" id="UP000590542"/>
    </source>
</evidence>
<evidence type="ECO:0000259" key="9">
    <source>
        <dbReference type="Pfam" id="PF12704"/>
    </source>
</evidence>
<dbReference type="GO" id="GO:0022857">
    <property type="term" value="F:transmembrane transporter activity"/>
    <property type="evidence" value="ECO:0007669"/>
    <property type="project" value="TreeGrafter"/>
</dbReference>
<evidence type="ECO:0000256" key="5">
    <source>
        <dbReference type="ARBA" id="ARBA00023136"/>
    </source>
</evidence>
<evidence type="ECO:0000256" key="6">
    <source>
        <dbReference type="ARBA" id="ARBA00038076"/>
    </source>
</evidence>
<sequence>MRLIEIFEESISVLKTNGMRTALSALGIIIGIGSVITLMTLGQASQQSVKNRIQSLGSNLLIVRPGAQRSGFLRGSASGNTTLKYSDAKAIEASQRINTIQKVAAEYSSRTQLVYGRNNTNIQVSGVTGEYFDSRNITLTVGSPITEQQNQNMEKVVVLGPTVVEDLFGTNVNPIGKSIRINGTSFTVVGVTKSKGSSGVGNSDDIAYVPLQTAQKVLFGVDYISTIYVTAKNDDLMEAAQNQLGFLLLELHNKATPSDADFTVSSQADILETATEVTSTFTTLLTGIAAISLIVGGIGIMNIMLVTVTERTMEIGLRMSLGAKSRTIITQFLTEAVVLTITGGMLGVLIGVGASTIITKAMSLPTAISYQSIVLSVVVSCLIGIIFGWYPAYKASKLQPIEALRYE</sequence>
<name>A0A7X9E6F8_UNCKA</name>
<protein>
    <submittedName>
        <fullName evidence="10">FtsX-like permease family protein</fullName>
    </submittedName>
</protein>
<accession>A0A7X9E6F8</accession>
<keyword evidence="3 7" id="KW-0812">Transmembrane</keyword>
<evidence type="ECO:0000256" key="4">
    <source>
        <dbReference type="ARBA" id="ARBA00022989"/>
    </source>
</evidence>
<proteinExistence type="inferred from homology"/>
<keyword evidence="5 7" id="KW-0472">Membrane</keyword>
<feature type="transmembrane region" description="Helical" evidence="7">
    <location>
        <begin position="329"/>
        <end position="358"/>
    </location>
</feature>
<comment type="similarity">
    <text evidence="6">Belongs to the ABC-4 integral membrane protein family.</text>
</comment>
<keyword evidence="4 7" id="KW-1133">Transmembrane helix</keyword>
<evidence type="ECO:0000259" key="8">
    <source>
        <dbReference type="Pfam" id="PF02687"/>
    </source>
</evidence>
<dbReference type="Proteomes" id="UP000590542">
    <property type="component" value="Unassembled WGS sequence"/>
</dbReference>
<dbReference type="Pfam" id="PF12704">
    <property type="entry name" value="MacB_PCD"/>
    <property type="match status" value="1"/>
</dbReference>
<comment type="subcellular location">
    <subcellularLocation>
        <location evidence="1">Cell membrane</location>
        <topology evidence="1">Multi-pass membrane protein</topology>
    </subcellularLocation>
</comment>
<evidence type="ECO:0000256" key="3">
    <source>
        <dbReference type="ARBA" id="ARBA00022692"/>
    </source>
</evidence>
<dbReference type="InterPro" id="IPR050250">
    <property type="entry name" value="Macrolide_Exporter_MacB"/>
</dbReference>
<feature type="transmembrane region" description="Helical" evidence="7">
    <location>
        <begin position="284"/>
        <end position="308"/>
    </location>
</feature>
<dbReference type="PANTHER" id="PTHR30572">
    <property type="entry name" value="MEMBRANE COMPONENT OF TRANSPORTER-RELATED"/>
    <property type="match status" value="1"/>
</dbReference>
<keyword evidence="2" id="KW-1003">Cell membrane</keyword>
<evidence type="ECO:0000256" key="2">
    <source>
        <dbReference type="ARBA" id="ARBA00022475"/>
    </source>
</evidence>
<feature type="domain" description="ABC3 transporter permease C-terminal" evidence="8">
    <location>
        <begin position="288"/>
        <end position="400"/>
    </location>
</feature>
<dbReference type="InterPro" id="IPR003838">
    <property type="entry name" value="ABC3_permease_C"/>
</dbReference>
<comment type="caution">
    <text evidence="10">The sequence shown here is derived from an EMBL/GenBank/DDBJ whole genome shotgun (WGS) entry which is preliminary data.</text>
</comment>